<dbReference type="Proteomes" id="UP000037432">
    <property type="component" value="Unassembled WGS sequence"/>
</dbReference>
<gene>
    <name evidence="1" type="ORF">ACM01_15050</name>
</gene>
<comment type="caution">
    <text evidence="1">The sequence shown here is derived from an EMBL/GenBank/DDBJ whole genome shotgun (WGS) entry which is preliminary data.</text>
</comment>
<evidence type="ECO:0000313" key="2">
    <source>
        <dbReference type="Proteomes" id="UP000037432"/>
    </source>
</evidence>
<dbReference type="AlphaFoldDB" id="A0A0J7ZFQ3"/>
<sequence>MNDLDLSLAPDPVERLASLLRQRFDEPWVPDPATAGTALLRTRTGRAMCATPDPATNRIILQAWGEWDWVTPTAVYTADLAGYCDLDHWLSCGDLSDAGHTMQQLMQSLLEQLEPVPPLTDGGEPVDLNAAEQQLENLAAKAGELARQSSQFTARLIFRKPVAADAQHLVRLAGQTARIAGLVDMLRGHAPTTDRVPRC</sequence>
<dbReference type="OrthoDB" id="9892281at2"/>
<dbReference type="EMBL" id="LFNT01000014">
    <property type="protein sequence ID" value="KMS74232.1"/>
    <property type="molecule type" value="Genomic_DNA"/>
</dbReference>
<dbReference type="RefSeq" id="WP_048581708.1">
    <property type="nucleotide sequence ID" value="NZ_LFNT01000014.1"/>
</dbReference>
<accession>A0A0J7ZFQ3</accession>
<proteinExistence type="predicted"/>
<reference evidence="1 2" key="1">
    <citation type="submission" date="2015-06" db="EMBL/GenBank/DDBJ databases">
        <authorList>
            <person name="Ju K.-S."/>
            <person name="Doroghazi J.R."/>
            <person name="Metcalf W.W."/>
        </authorList>
    </citation>
    <scope>NUCLEOTIDE SEQUENCE [LARGE SCALE GENOMIC DNA]</scope>
    <source>
        <strain evidence="1 2">NRRL 3414</strain>
    </source>
</reference>
<name>A0A0J7ZFQ3_STRVR</name>
<organism evidence="1 2">
    <name type="scientific">Streptomyces viridochromogenes</name>
    <dbReference type="NCBI Taxonomy" id="1938"/>
    <lineage>
        <taxon>Bacteria</taxon>
        <taxon>Bacillati</taxon>
        <taxon>Actinomycetota</taxon>
        <taxon>Actinomycetes</taxon>
        <taxon>Kitasatosporales</taxon>
        <taxon>Streptomycetaceae</taxon>
        <taxon>Streptomyces</taxon>
    </lineage>
</organism>
<evidence type="ECO:0000313" key="1">
    <source>
        <dbReference type="EMBL" id="KMS74232.1"/>
    </source>
</evidence>
<dbReference type="PATRIC" id="fig|1938.3.peg.8594"/>
<protein>
    <submittedName>
        <fullName evidence="1">Uncharacterized protein</fullName>
    </submittedName>
</protein>